<evidence type="ECO:0000313" key="4">
    <source>
        <dbReference type="EMBL" id="TNV71456.1"/>
    </source>
</evidence>
<sequence>MKNQFLQKYIDELPKGERADVTLKRRMAQRFQETGRVDHKGEYTLFGQIFTQLKAQNNQNCFRQNGTDEKIWQTKFQGEGSIDAGGPFRESITNICSEIESDTLPLLIKTPNNRNNHGENRDCWIPNPASKSPSHLEMFFFLGKLIGYGIRTLCPLPLHFPPSFWKYMLGEELTSKDLKSFDTYSWQILEDLKKQSEKLTNEEFETIVQETFVTRLSDGTEVELKDNGKKIALTKQNIEEYSKLFLETRFNEALTQLKMIKEGINYVIPLSMLNLLTWDELESRACGDKGVDIVKLKSITSYSCCSEEHEHIQRFWRVFESFNDEERMLYLKFVWGRSRLPYDCENLRDRHELYLEDYKGDKDFPEAHTCFFQLDLPAYTTDEICRQRLITAITMCGEIDADRDANYIESDDDQEQVEE</sequence>
<dbReference type="OrthoDB" id="290242at2759"/>
<evidence type="ECO:0000259" key="3">
    <source>
        <dbReference type="PROSITE" id="PS50237"/>
    </source>
</evidence>
<dbReference type="PROSITE" id="PS50237">
    <property type="entry name" value="HECT"/>
    <property type="match status" value="1"/>
</dbReference>
<organism evidence="4 5">
    <name type="scientific">Halteria grandinella</name>
    <dbReference type="NCBI Taxonomy" id="5974"/>
    <lineage>
        <taxon>Eukaryota</taxon>
        <taxon>Sar</taxon>
        <taxon>Alveolata</taxon>
        <taxon>Ciliophora</taxon>
        <taxon>Intramacronucleata</taxon>
        <taxon>Spirotrichea</taxon>
        <taxon>Stichotrichia</taxon>
        <taxon>Sporadotrichida</taxon>
        <taxon>Halteriidae</taxon>
        <taxon>Halteria</taxon>
    </lineage>
</organism>
<feature type="active site" description="Glycyl thioester intermediate" evidence="2">
    <location>
        <position position="370"/>
    </location>
</feature>
<dbReference type="InterPro" id="IPR042469">
    <property type="entry name" value="HECTD3"/>
</dbReference>
<gene>
    <name evidence="4" type="ORF">FGO68_gene15144</name>
</gene>
<evidence type="ECO:0000256" key="1">
    <source>
        <dbReference type="ARBA" id="ARBA00022786"/>
    </source>
</evidence>
<dbReference type="GO" id="GO:0004842">
    <property type="term" value="F:ubiquitin-protein transferase activity"/>
    <property type="evidence" value="ECO:0007669"/>
    <property type="project" value="InterPro"/>
</dbReference>
<dbReference type="Pfam" id="PF00632">
    <property type="entry name" value="HECT"/>
    <property type="match status" value="1"/>
</dbReference>
<reference evidence="4" key="1">
    <citation type="submission" date="2019-06" db="EMBL/GenBank/DDBJ databases">
        <authorList>
            <person name="Zheng W."/>
        </authorList>
    </citation>
    <scope>NUCLEOTIDE SEQUENCE</scope>
    <source>
        <strain evidence="4">QDHG01</strain>
    </source>
</reference>
<evidence type="ECO:0000313" key="5">
    <source>
        <dbReference type="Proteomes" id="UP000785679"/>
    </source>
</evidence>
<dbReference type="SUPFAM" id="SSF56204">
    <property type="entry name" value="Hect, E3 ligase catalytic domain"/>
    <property type="match status" value="1"/>
</dbReference>
<proteinExistence type="predicted"/>
<dbReference type="InterPro" id="IPR035983">
    <property type="entry name" value="Hect_E3_ubiquitin_ligase"/>
</dbReference>
<dbReference type="Gene3D" id="3.30.2160.10">
    <property type="entry name" value="Hect, E3 ligase catalytic domain"/>
    <property type="match status" value="1"/>
</dbReference>
<dbReference type="EMBL" id="RRYP01029791">
    <property type="protein sequence ID" value="TNV71456.1"/>
    <property type="molecule type" value="Genomic_DNA"/>
</dbReference>
<dbReference type="PANTHER" id="PTHR46654">
    <property type="entry name" value="E3 UBIQUITIN-PROTEIN LIGASE HECTD3"/>
    <property type="match status" value="1"/>
</dbReference>
<keyword evidence="5" id="KW-1185">Reference proteome</keyword>
<feature type="domain" description="HECT" evidence="3">
    <location>
        <begin position="75"/>
        <end position="393"/>
    </location>
</feature>
<dbReference type="Gene3D" id="3.90.1750.10">
    <property type="entry name" value="Hect, E3 ligase catalytic domains"/>
    <property type="match status" value="1"/>
</dbReference>
<dbReference type="InterPro" id="IPR000569">
    <property type="entry name" value="HECT_dom"/>
</dbReference>
<dbReference type="PANTHER" id="PTHR46654:SF1">
    <property type="entry name" value="E3 UBIQUITIN-PROTEIN LIGASE HECTD3"/>
    <property type="match status" value="1"/>
</dbReference>
<evidence type="ECO:0000256" key="2">
    <source>
        <dbReference type="PROSITE-ProRule" id="PRU00104"/>
    </source>
</evidence>
<dbReference type="Proteomes" id="UP000785679">
    <property type="component" value="Unassembled WGS sequence"/>
</dbReference>
<accession>A0A8J8NB33</accession>
<dbReference type="Gene3D" id="3.30.2410.10">
    <property type="entry name" value="Hect, E3 ligase catalytic domain"/>
    <property type="match status" value="1"/>
</dbReference>
<dbReference type="AlphaFoldDB" id="A0A8J8NB33"/>
<keyword evidence="1 2" id="KW-0833">Ubl conjugation pathway</keyword>
<dbReference type="SMART" id="SM00119">
    <property type="entry name" value="HECTc"/>
    <property type="match status" value="1"/>
</dbReference>
<comment type="caution">
    <text evidence="4">The sequence shown here is derived from an EMBL/GenBank/DDBJ whole genome shotgun (WGS) entry which is preliminary data.</text>
</comment>
<protein>
    <recommendedName>
        <fullName evidence="3">HECT domain-containing protein</fullName>
    </recommendedName>
</protein>
<name>A0A8J8NB33_HALGN</name>